<evidence type="ECO:0008006" key="4">
    <source>
        <dbReference type="Google" id="ProtNLM"/>
    </source>
</evidence>
<dbReference type="EMBL" id="SJPX01000006">
    <property type="protein sequence ID" value="TWU46925.1"/>
    <property type="molecule type" value="Genomic_DNA"/>
</dbReference>
<dbReference type="RefSeq" id="WP_146537356.1">
    <property type="nucleotide sequence ID" value="NZ_SJPX01000006.1"/>
</dbReference>
<name>A0A5C6EEK6_9BACT</name>
<dbReference type="AlphaFoldDB" id="A0A5C6EEK6"/>
<protein>
    <recommendedName>
        <fullName evidence="4">Secreted protein</fullName>
    </recommendedName>
</protein>
<gene>
    <name evidence="2" type="ORF">Poly59_58990</name>
</gene>
<comment type="caution">
    <text evidence="2">The sequence shown here is derived from an EMBL/GenBank/DDBJ whole genome shotgun (WGS) entry which is preliminary data.</text>
</comment>
<dbReference type="PROSITE" id="PS51257">
    <property type="entry name" value="PROKAR_LIPOPROTEIN"/>
    <property type="match status" value="1"/>
</dbReference>
<keyword evidence="3" id="KW-1185">Reference proteome</keyword>
<sequence precursor="true">MKTTSLSLVLLFSLMTMILSTGCGGNESATSVTEGIPVSDLEAYEARVKEMEAEAMKEMAGDGE</sequence>
<proteinExistence type="predicted"/>
<accession>A0A5C6EEK6</accession>
<feature type="chain" id="PRO_5023040394" description="Secreted protein" evidence="1">
    <location>
        <begin position="22"/>
        <end position="64"/>
    </location>
</feature>
<organism evidence="2 3">
    <name type="scientific">Rubripirellula reticaptiva</name>
    <dbReference type="NCBI Taxonomy" id="2528013"/>
    <lineage>
        <taxon>Bacteria</taxon>
        <taxon>Pseudomonadati</taxon>
        <taxon>Planctomycetota</taxon>
        <taxon>Planctomycetia</taxon>
        <taxon>Pirellulales</taxon>
        <taxon>Pirellulaceae</taxon>
        <taxon>Rubripirellula</taxon>
    </lineage>
</organism>
<evidence type="ECO:0000313" key="2">
    <source>
        <dbReference type="EMBL" id="TWU46925.1"/>
    </source>
</evidence>
<keyword evidence="1" id="KW-0732">Signal</keyword>
<evidence type="ECO:0000313" key="3">
    <source>
        <dbReference type="Proteomes" id="UP000317977"/>
    </source>
</evidence>
<evidence type="ECO:0000256" key="1">
    <source>
        <dbReference type="SAM" id="SignalP"/>
    </source>
</evidence>
<reference evidence="2 3" key="1">
    <citation type="submission" date="2019-02" db="EMBL/GenBank/DDBJ databases">
        <title>Deep-cultivation of Planctomycetes and their phenomic and genomic characterization uncovers novel biology.</title>
        <authorList>
            <person name="Wiegand S."/>
            <person name="Jogler M."/>
            <person name="Boedeker C."/>
            <person name="Pinto D."/>
            <person name="Vollmers J."/>
            <person name="Rivas-Marin E."/>
            <person name="Kohn T."/>
            <person name="Peeters S.H."/>
            <person name="Heuer A."/>
            <person name="Rast P."/>
            <person name="Oberbeckmann S."/>
            <person name="Bunk B."/>
            <person name="Jeske O."/>
            <person name="Meyerdierks A."/>
            <person name="Storesund J.E."/>
            <person name="Kallscheuer N."/>
            <person name="Luecker S."/>
            <person name="Lage O.M."/>
            <person name="Pohl T."/>
            <person name="Merkel B.J."/>
            <person name="Hornburger P."/>
            <person name="Mueller R.-W."/>
            <person name="Bruemmer F."/>
            <person name="Labrenz M."/>
            <person name="Spormann A.M."/>
            <person name="Op Den Camp H."/>
            <person name="Overmann J."/>
            <person name="Amann R."/>
            <person name="Jetten M.S.M."/>
            <person name="Mascher T."/>
            <person name="Medema M.H."/>
            <person name="Devos D.P."/>
            <person name="Kaster A.-K."/>
            <person name="Ovreas L."/>
            <person name="Rohde M."/>
            <person name="Galperin M.Y."/>
            <person name="Jogler C."/>
        </authorList>
    </citation>
    <scope>NUCLEOTIDE SEQUENCE [LARGE SCALE GENOMIC DNA]</scope>
    <source>
        <strain evidence="2 3">Poly59</strain>
    </source>
</reference>
<dbReference type="Proteomes" id="UP000317977">
    <property type="component" value="Unassembled WGS sequence"/>
</dbReference>
<feature type="signal peptide" evidence="1">
    <location>
        <begin position="1"/>
        <end position="21"/>
    </location>
</feature>